<gene>
    <name evidence="2" type="ORF">KP509_20G042600</name>
</gene>
<dbReference type="EMBL" id="CM035425">
    <property type="protein sequence ID" value="KAH7331603.1"/>
    <property type="molecule type" value="Genomic_DNA"/>
</dbReference>
<feature type="transmembrane region" description="Helical" evidence="1">
    <location>
        <begin position="12"/>
        <end position="31"/>
    </location>
</feature>
<dbReference type="OrthoDB" id="202195at2759"/>
<proteinExistence type="predicted"/>
<sequence length="89" mass="10248">MAGGYRWVRPEIYPLFAAMGTALSICAFSLVRNAFTNPDVRINKADRTAGYLENFEEGEKYREHNLRKFLSEREPHIFDGITKVFTSSK</sequence>
<evidence type="ECO:0000313" key="3">
    <source>
        <dbReference type="Proteomes" id="UP000825935"/>
    </source>
</evidence>
<keyword evidence="1" id="KW-1133">Transmembrane helix</keyword>
<keyword evidence="1" id="KW-0812">Transmembrane</keyword>
<keyword evidence="3" id="KW-1185">Reference proteome</keyword>
<dbReference type="Pfam" id="PF06522">
    <property type="entry name" value="B12D"/>
    <property type="match status" value="1"/>
</dbReference>
<comment type="caution">
    <text evidence="2">The sequence shown here is derived from an EMBL/GenBank/DDBJ whole genome shotgun (WGS) entry which is preliminary data.</text>
</comment>
<organism evidence="2 3">
    <name type="scientific">Ceratopteris richardii</name>
    <name type="common">Triangle waterfern</name>
    <dbReference type="NCBI Taxonomy" id="49495"/>
    <lineage>
        <taxon>Eukaryota</taxon>
        <taxon>Viridiplantae</taxon>
        <taxon>Streptophyta</taxon>
        <taxon>Embryophyta</taxon>
        <taxon>Tracheophyta</taxon>
        <taxon>Polypodiopsida</taxon>
        <taxon>Polypodiidae</taxon>
        <taxon>Polypodiales</taxon>
        <taxon>Pteridineae</taxon>
        <taxon>Pteridaceae</taxon>
        <taxon>Parkerioideae</taxon>
        <taxon>Ceratopteris</taxon>
    </lineage>
</organism>
<keyword evidence="1" id="KW-0472">Membrane</keyword>
<name>A0A8T2SIA2_CERRI</name>
<dbReference type="OMA" id="MPNINGF"/>
<accession>A0A8T2SIA2</accession>
<dbReference type="Proteomes" id="UP000825935">
    <property type="component" value="Chromosome 20"/>
</dbReference>
<dbReference type="AlphaFoldDB" id="A0A8T2SIA2"/>
<dbReference type="PANTHER" id="PTHR33417">
    <property type="entry name" value="G-BOX BINDING PROTEIN"/>
    <property type="match status" value="1"/>
</dbReference>
<evidence type="ECO:0000313" key="2">
    <source>
        <dbReference type="EMBL" id="KAH7331603.1"/>
    </source>
</evidence>
<evidence type="ECO:0000256" key="1">
    <source>
        <dbReference type="SAM" id="Phobius"/>
    </source>
</evidence>
<reference evidence="2" key="1">
    <citation type="submission" date="2021-08" db="EMBL/GenBank/DDBJ databases">
        <title>WGS assembly of Ceratopteris richardii.</title>
        <authorList>
            <person name="Marchant D.B."/>
            <person name="Chen G."/>
            <person name="Jenkins J."/>
            <person name="Shu S."/>
            <person name="Leebens-Mack J."/>
            <person name="Grimwood J."/>
            <person name="Schmutz J."/>
            <person name="Soltis P."/>
            <person name="Soltis D."/>
            <person name="Chen Z.-H."/>
        </authorList>
    </citation>
    <scope>NUCLEOTIDE SEQUENCE</scope>
    <source>
        <strain evidence="2">Whitten #5841</strain>
        <tissue evidence="2">Leaf</tissue>
    </source>
</reference>
<protein>
    <recommendedName>
        <fullName evidence="4">NADH-ubiquinone reductase complex 1 MLRQ subunit</fullName>
    </recommendedName>
</protein>
<dbReference type="InterPro" id="IPR010530">
    <property type="entry name" value="B12D"/>
</dbReference>
<evidence type="ECO:0008006" key="4">
    <source>
        <dbReference type="Google" id="ProtNLM"/>
    </source>
</evidence>